<keyword evidence="1" id="KW-0472">Membrane</keyword>
<keyword evidence="1" id="KW-1133">Transmembrane helix</keyword>
<evidence type="ECO:0000313" key="2">
    <source>
        <dbReference type="Proteomes" id="UP000504637"/>
    </source>
</evidence>
<organism evidence="3">
    <name type="scientific">Dissoconium aciculare CBS 342.82</name>
    <dbReference type="NCBI Taxonomy" id="1314786"/>
    <lineage>
        <taxon>Eukaryota</taxon>
        <taxon>Fungi</taxon>
        <taxon>Dikarya</taxon>
        <taxon>Ascomycota</taxon>
        <taxon>Pezizomycotina</taxon>
        <taxon>Dothideomycetes</taxon>
        <taxon>Dothideomycetidae</taxon>
        <taxon>Mycosphaerellales</taxon>
        <taxon>Dissoconiaceae</taxon>
        <taxon>Dissoconium</taxon>
    </lineage>
</organism>
<keyword evidence="2" id="KW-1185">Reference proteome</keyword>
<reference evidence="3" key="1">
    <citation type="submission" date="2020-01" db="EMBL/GenBank/DDBJ databases">
        <authorList>
            <consortium name="DOE Joint Genome Institute"/>
            <person name="Haridas S."/>
            <person name="Albert R."/>
            <person name="Binder M."/>
            <person name="Bloem J."/>
            <person name="Labutti K."/>
            <person name="Salamov A."/>
            <person name="Andreopoulos B."/>
            <person name="Baker S.E."/>
            <person name="Barry K."/>
            <person name="Bills G."/>
            <person name="Bluhm B.H."/>
            <person name="Cannon C."/>
            <person name="Castanera R."/>
            <person name="Culley D.E."/>
            <person name="Daum C."/>
            <person name="Ezra D."/>
            <person name="Gonzalez J.B."/>
            <person name="Henrissat B."/>
            <person name="Kuo A."/>
            <person name="Liang C."/>
            <person name="Lipzen A."/>
            <person name="Lutzoni F."/>
            <person name="Magnuson J."/>
            <person name="Mondo S."/>
            <person name="Nolan M."/>
            <person name="Ohm R."/>
            <person name="Pangilinan J."/>
            <person name="Park H.-J."/>
            <person name="Ramirez L."/>
            <person name="Alfaro M."/>
            <person name="Sun H."/>
            <person name="Tritt A."/>
            <person name="Yoshinaga Y."/>
            <person name="Zwiers L.-H."/>
            <person name="Turgeon B.G."/>
            <person name="Goodwin S.B."/>
            <person name="Spatafora J.W."/>
            <person name="Crous P.W."/>
            <person name="Grigoriev I.V."/>
        </authorList>
    </citation>
    <scope>NUCLEOTIDE SEQUENCE</scope>
    <source>
        <strain evidence="3">CBS 342.82</strain>
    </source>
</reference>
<evidence type="ECO:0000256" key="1">
    <source>
        <dbReference type="SAM" id="Phobius"/>
    </source>
</evidence>
<proteinExistence type="predicted"/>
<gene>
    <name evidence="3" type="ORF">K489DRAFT_249857</name>
</gene>
<accession>A0A6J3M3M2</accession>
<feature type="transmembrane region" description="Helical" evidence="1">
    <location>
        <begin position="64"/>
        <end position="83"/>
    </location>
</feature>
<reference evidence="3" key="3">
    <citation type="submission" date="2025-08" db="UniProtKB">
        <authorList>
            <consortium name="RefSeq"/>
        </authorList>
    </citation>
    <scope>IDENTIFICATION</scope>
    <source>
        <strain evidence="3">CBS 342.82</strain>
    </source>
</reference>
<dbReference type="RefSeq" id="XP_033458563.1">
    <property type="nucleotide sequence ID" value="XM_033599949.1"/>
</dbReference>
<dbReference type="AlphaFoldDB" id="A0A6J3M3M2"/>
<protein>
    <submittedName>
        <fullName evidence="3">Uncharacterized protein</fullName>
    </submittedName>
</protein>
<keyword evidence="1" id="KW-0812">Transmembrane</keyword>
<dbReference type="GeneID" id="54357748"/>
<dbReference type="Proteomes" id="UP000504637">
    <property type="component" value="Unplaced"/>
</dbReference>
<name>A0A6J3M3M2_9PEZI</name>
<reference evidence="3" key="2">
    <citation type="submission" date="2020-04" db="EMBL/GenBank/DDBJ databases">
        <authorList>
            <consortium name="NCBI Genome Project"/>
        </authorList>
    </citation>
    <scope>NUCLEOTIDE SEQUENCE</scope>
    <source>
        <strain evidence="3">CBS 342.82</strain>
    </source>
</reference>
<sequence length="278" mass="30652">MYLPSVPERPFCWRAGLFTLPAQHTTAAAAAAAAMSPRNCRSPDLTLISTCHHRRRDVRNAPNLVVLFIIIIIDGGGLLKAAFPAEPCLVPRAGVSLTRIKDRGLCHLRPPVDRSRAIWLRLINRRILFSFCPRVRVLQGCWIQAAAAAAMAAKEPPRRGPAADHLPNAERTMILRAWSCGLRKGTLCSRHSIVVMAYTAHTCFPLSRASVYTPLDLPVVIGKCSARIDNDGAFVHLKKTSRPVMRGREDPALHLYLGSTLLLHTEPTPMLDSPAWAR</sequence>
<evidence type="ECO:0000313" key="3">
    <source>
        <dbReference type="RefSeq" id="XP_033458563.1"/>
    </source>
</evidence>